<dbReference type="InterPro" id="IPR001623">
    <property type="entry name" value="DnaJ_domain"/>
</dbReference>
<dbReference type="SMART" id="SM00271">
    <property type="entry name" value="DnaJ"/>
    <property type="match status" value="1"/>
</dbReference>
<dbReference type="EMBL" id="JACGCM010001129">
    <property type="protein sequence ID" value="KAF6161492.1"/>
    <property type="molecule type" value="Genomic_DNA"/>
</dbReference>
<feature type="region of interest" description="Disordered" evidence="1">
    <location>
        <begin position="165"/>
        <end position="201"/>
    </location>
</feature>
<organism evidence="3 4">
    <name type="scientific">Kingdonia uniflora</name>
    <dbReference type="NCBI Taxonomy" id="39325"/>
    <lineage>
        <taxon>Eukaryota</taxon>
        <taxon>Viridiplantae</taxon>
        <taxon>Streptophyta</taxon>
        <taxon>Embryophyta</taxon>
        <taxon>Tracheophyta</taxon>
        <taxon>Spermatophyta</taxon>
        <taxon>Magnoliopsida</taxon>
        <taxon>Ranunculales</taxon>
        <taxon>Circaeasteraceae</taxon>
        <taxon>Kingdonia</taxon>
    </lineage>
</organism>
<feature type="compositionally biased region" description="Low complexity" evidence="1">
    <location>
        <begin position="175"/>
        <end position="185"/>
    </location>
</feature>
<dbReference type="InterPro" id="IPR024593">
    <property type="entry name" value="DUF3444"/>
</dbReference>
<dbReference type="CDD" id="cd06257">
    <property type="entry name" value="DnaJ"/>
    <property type="match status" value="1"/>
</dbReference>
<dbReference type="OrthoDB" id="66964at2759"/>
<reference evidence="3 4" key="1">
    <citation type="journal article" date="2020" name="IScience">
        <title>Genome Sequencing of the Endangered Kingdonia uniflora (Circaeasteraceae, Ranunculales) Reveals Potential Mechanisms of Evolutionary Specialization.</title>
        <authorList>
            <person name="Sun Y."/>
            <person name="Deng T."/>
            <person name="Zhang A."/>
            <person name="Moore M.J."/>
            <person name="Landis J.B."/>
            <person name="Lin N."/>
            <person name="Zhang H."/>
            <person name="Zhang X."/>
            <person name="Huang J."/>
            <person name="Zhang X."/>
            <person name="Sun H."/>
            <person name="Wang H."/>
        </authorList>
    </citation>
    <scope>NUCLEOTIDE SEQUENCE [LARGE SCALE GENOMIC DNA]</scope>
    <source>
        <strain evidence="3">TB1705</strain>
        <tissue evidence="3">Leaf</tissue>
    </source>
</reference>
<dbReference type="InterPro" id="IPR036869">
    <property type="entry name" value="J_dom_sf"/>
</dbReference>
<dbReference type="PROSITE" id="PS50076">
    <property type="entry name" value="DNAJ_2"/>
    <property type="match status" value="1"/>
</dbReference>
<proteinExistence type="predicted"/>
<evidence type="ECO:0000313" key="4">
    <source>
        <dbReference type="Proteomes" id="UP000541444"/>
    </source>
</evidence>
<dbReference type="Gene3D" id="1.10.287.110">
    <property type="entry name" value="DnaJ domain"/>
    <property type="match status" value="1"/>
</dbReference>
<feature type="compositionally biased region" description="Basic and acidic residues" evidence="1">
    <location>
        <begin position="351"/>
        <end position="360"/>
    </location>
</feature>
<dbReference type="SUPFAM" id="SSF46565">
    <property type="entry name" value="Chaperone J-domain"/>
    <property type="match status" value="1"/>
</dbReference>
<sequence>MSCNKDEGIRAKGKSEEKMVAKDYDGAKRFALKAQVMNPELDGIPQLLATIDVYLSAEKKVGGESDWYEILGVSSVADENTIKKQYRKMALMLHPDKNKTRDAEGAFKLLSQAWTLLSDKHRKLAYDQRRHLVNLSKQRVPFASGSQPAAKSCAKGFYDVANNRASNMRPRESVARSSASPATTPTSPPTPTTSRSSNSHSFRTNCIQCQMQYRFAKMYLNYNVYCSRCGEPFVAVEARDSFSNDSNLSTPLFSRSGSGSTPNVGPMGFTGHVPSPTNSNWSSFAKNPAHAKSMVQKTFEKVKREREEAEAITAAEKLENISSYFVCKSKGRSSISDLKVEKTMKRRKGDHGKELRRNGSREMGMGNVQSESIKQGSFEAAKVNGVSGFSVTKFNSTRELSQLESRNMMMKKGRHEVCKKLNDLKSSNSTENKATKRKESENENGKAAVSGGMHDERKSCELIKKGTRDRKEPLDNSGISVNPADGEYGTISVPDPDFYDFDKDRSENSFEENQVWAAYDIDGMPRYYAMVQSVLSVEPFKIRISWLSSKTNTEFGPLDWIGHGFSKTCGDFKVGRYVTYFSLNSFSHKVTWTKGIRGSIQIYPKKGDIWALYRNWSPDWNQETPKSVILKYDMVEVIDDYDKEKGIYVTPLLKVVGFKAVFCRHSDPGQVKHIPREEMFRLSHQVPSYMLTGQEGENVPKGCQEIDPAATPLDLLQVINEVNDNCVEVKGEDMMV</sequence>
<feature type="region of interest" description="Disordered" evidence="1">
    <location>
        <begin position="344"/>
        <end position="364"/>
    </location>
</feature>
<dbReference type="Proteomes" id="UP000541444">
    <property type="component" value="Unassembled WGS sequence"/>
</dbReference>
<dbReference type="PANTHER" id="PTHR44137">
    <property type="entry name" value="BNAC03G44070D PROTEIN"/>
    <property type="match status" value="1"/>
</dbReference>
<keyword evidence="4" id="KW-1185">Reference proteome</keyword>
<feature type="domain" description="J" evidence="2">
    <location>
        <begin position="66"/>
        <end position="130"/>
    </location>
</feature>
<dbReference type="Pfam" id="PF00226">
    <property type="entry name" value="DnaJ"/>
    <property type="match status" value="1"/>
</dbReference>
<dbReference type="AlphaFoldDB" id="A0A7J7N383"/>
<dbReference type="PANTHER" id="PTHR44137:SF58">
    <property type="entry name" value="J DOMAIN-CONTAINING PROTEIN"/>
    <property type="match status" value="1"/>
</dbReference>
<protein>
    <recommendedName>
        <fullName evidence="2">J domain-containing protein</fullName>
    </recommendedName>
</protein>
<comment type="caution">
    <text evidence="3">The sequence shown here is derived from an EMBL/GenBank/DDBJ whole genome shotgun (WGS) entry which is preliminary data.</text>
</comment>
<accession>A0A7J7N383</accession>
<gene>
    <name evidence="3" type="ORF">GIB67_009371</name>
</gene>
<feature type="region of interest" description="Disordered" evidence="1">
    <location>
        <begin position="421"/>
        <end position="454"/>
    </location>
</feature>
<feature type="compositionally biased region" description="Basic and acidic residues" evidence="1">
    <location>
        <begin position="433"/>
        <end position="444"/>
    </location>
</feature>
<dbReference type="Pfam" id="PF11926">
    <property type="entry name" value="DUF3444"/>
    <property type="match status" value="1"/>
</dbReference>
<evidence type="ECO:0000313" key="3">
    <source>
        <dbReference type="EMBL" id="KAF6161492.1"/>
    </source>
</evidence>
<evidence type="ECO:0000259" key="2">
    <source>
        <dbReference type="PROSITE" id="PS50076"/>
    </source>
</evidence>
<feature type="compositionally biased region" description="Low complexity" evidence="1">
    <location>
        <begin position="192"/>
        <end position="201"/>
    </location>
</feature>
<dbReference type="PRINTS" id="PR00625">
    <property type="entry name" value="JDOMAIN"/>
</dbReference>
<evidence type="ECO:0000256" key="1">
    <source>
        <dbReference type="SAM" id="MobiDB-lite"/>
    </source>
</evidence>
<name>A0A7J7N383_9MAGN</name>